<keyword evidence="3" id="KW-0119">Carbohydrate metabolism</keyword>
<name>A0AAV9Q2X0_9PEZI</name>
<keyword evidence="8" id="KW-1185">Reference proteome</keyword>
<dbReference type="PANTHER" id="PTHR43772">
    <property type="entry name" value="ENDO-1,4-BETA-XYLANASE"/>
    <property type="match status" value="1"/>
</dbReference>
<gene>
    <name evidence="7" type="ORF">LTR25_008236</name>
</gene>
<dbReference type="EMBL" id="JAXLQG010000016">
    <property type="protein sequence ID" value="KAK5531906.1"/>
    <property type="molecule type" value="Genomic_DNA"/>
</dbReference>
<reference evidence="7 8" key="1">
    <citation type="submission" date="2023-06" db="EMBL/GenBank/DDBJ databases">
        <title>Black Yeasts Isolated from many extreme environments.</title>
        <authorList>
            <person name="Coleine C."/>
            <person name="Stajich J.E."/>
            <person name="Selbmann L."/>
        </authorList>
    </citation>
    <scope>NUCLEOTIDE SEQUENCE [LARGE SCALE GENOMIC DNA]</scope>
    <source>
        <strain evidence="7 8">CCFEE 5887</strain>
    </source>
</reference>
<evidence type="ECO:0000256" key="2">
    <source>
        <dbReference type="ARBA" id="ARBA00022801"/>
    </source>
</evidence>
<dbReference type="Proteomes" id="UP001345827">
    <property type="component" value="Unassembled WGS sequence"/>
</dbReference>
<evidence type="ECO:0000256" key="3">
    <source>
        <dbReference type="ARBA" id="ARBA00023277"/>
    </source>
</evidence>
<dbReference type="PANTHER" id="PTHR43772:SF2">
    <property type="entry name" value="PUTATIVE (AFU_ORTHOLOGUE AFUA_2G04480)-RELATED"/>
    <property type="match status" value="1"/>
</dbReference>
<dbReference type="Pfam" id="PF04616">
    <property type="entry name" value="Glyco_hydro_43"/>
    <property type="match status" value="2"/>
</dbReference>
<evidence type="ECO:0000313" key="7">
    <source>
        <dbReference type="EMBL" id="KAK5531906.1"/>
    </source>
</evidence>
<dbReference type="GO" id="GO:0004553">
    <property type="term" value="F:hydrolase activity, hydrolyzing O-glycosyl compounds"/>
    <property type="evidence" value="ECO:0007669"/>
    <property type="project" value="InterPro"/>
</dbReference>
<evidence type="ECO:0000256" key="6">
    <source>
        <dbReference type="RuleBase" id="RU361187"/>
    </source>
</evidence>
<evidence type="ECO:0000256" key="4">
    <source>
        <dbReference type="ARBA" id="ARBA00023295"/>
    </source>
</evidence>
<feature type="site" description="Important for catalytic activity, responsible for pKa modulation of the active site Glu and correct orientation of both the proton donor and substrate" evidence="5">
    <location>
        <position position="134"/>
    </location>
</feature>
<dbReference type="Gene3D" id="2.115.10.20">
    <property type="entry name" value="Glycosyl hydrolase domain, family 43"/>
    <property type="match status" value="1"/>
</dbReference>
<evidence type="ECO:0000256" key="1">
    <source>
        <dbReference type="ARBA" id="ARBA00009865"/>
    </source>
</evidence>
<comment type="similarity">
    <text evidence="1 6">Belongs to the glycosyl hydrolase 43 family.</text>
</comment>
<dbReference type="GO" id="GO:0005975">
    <property type="term" value="P:carbohydrate metabolic process"/>
    <property type="evidence" value="ECO:0007669"/>
    <property type="project" value="InterPro"/>
</dbReference>
<evidence type="ECO:0000313" key="8">
    <source>
        <dbReference type="Proteomes" id="UP001345827"/>
    </source>
</evidence>
<dbReference type="InterPro" id="IPR023296">
    <property type="entry name" value="Glyco_hydro_beta-prop_sf"/>
</dbReference>
<accession>A0AAV9Q2X0</accession>
<evidence type="ECO:0000256" key="5">
    <source>
        <dbReference type="PIRSR" id="PIRSR606710-2"/>
    </source>
</evidence>
<dbReference type="AlphaFoldDB" id="A0AAV9Q2X0"/>
<dbReference type="InterPro" id="IPR052176">
    <property type="entry name" value="Glycosyl_Hydrlase_43_Enz"/>
</dbReference>
<comment type="caution">
    <text evidence="7">The sequence shown here is derived from an EMBL/GenBank/DDBJ whole genome shotgun (WGS) entry which is preliminary data.</text>
</comment>
<dbReference type="InterPro" id="IPR006710">
    <property type="entry name" value="Glyco_hydro_43"/>
</dbReference>
<dbReference type="SUPFAM" id="SSF75005">
    <property type="entry name" value="Arabinanase/levansucrase/invertase"/>
    <property type="match status" value="1"/>
</dbReference>
<keyword evidence="4 6" id="KW-0326">Glycosidase</keyword>
<protein>
    <submittedName>
        <fullName evidence="7">Uncharacterized protein</fullName>
    </submittedName>
</protein>
<organism evidence="7 8">
    <name type="scientific">Vermiconidia calcicola</name>
    <dbReference type="NCBI Taxonomy" id="1690605"/>
    <lineage>
        <taxon>Eukaryota</taxon>
        <taxon>Fungi</taxon>
        <taxon>Dikarya</taxon>
        <taxon>Ascomycota</taxon>
        <taxon>Pezizomycotina</taxon>
        <taxon>Dothideomycetes</taxon>
        <taxon>Dothideomycetidae</taxon>
        <taxon>Mycosphaerellales</taxon>
        <taxon>Extremaceae</taxon>
        <taxon>Vermiconidia</taxon>
    </lineage>
</organism>
<sequence>MASAPLVTHIYTADPSAHVFEGKIYVYPSHDRETDIQFNDNGDQYDMADYHVLSLDEVGGPVTDHGVALRVEDVPWVSKQLWAPDAATKNGKYYLYFPARDKQGIFRIGVAVSDKPSGPFTPDPSPIPGSYSIDPACFVDDGGQAYLYFGGIWGGQLQCWSDDNKTFDASKSGPQEPKGSDVPALLCRVAKLSEDMHTFAADAGPAEADDDEGGAVRQIRILDDKTGQLLVADDHDRRFFEAPWMHKYNGKYYFSYSTGDTHYLVYAIGDNPYGPFTYAGRILEPVVGWTTHHSIVEFKGKWYLFYHDCELSKGVDHLRSVRMREIVYDEQGKISLAQKQ</sequence>
<dbReference type="CDD" id="cd18619">
    <property type="entry name" value="GH43_CoXyl43_like"/>
    <property type="match status" value="1"/>
</dbReference>
<proteinExistence type="inferred from homology"/>
<keyword evidence="2 6" id="KW-0378">Hydrolase</keyword>